<evidence type="ECO:0000313" key="3">
    <source>
        <dbReference type="Proteomes" id="UP001458415"/>
    </source>
</evidence>
<keyword evidence="3" id="KW-1185">Reference proteome</keyword>
<evidence type="ECO:0000313" key="2">
    <source>
        <dbReference type="EMBL" id="MER6976232.1"/>
    </source>
</evidence>
<name>A0ABV1VWC4_9ACTN</name>
<gene>
    <name evidence="2" type="ORF">ABT317_04060</name>
</gene>
<proteinExistence type="predicted"/>
<dbReference type="EMBL" id="JBEPCU010000031">
    <property type="protein sequence ID" value="MER6976232.1"/>
    <property type="molecule type" value="Genomic_DNA"/>
</dbReference>
<reference evidence="2 3" key="1">
    <citation type="submission" date="2024-06" db="EMBL/GenBank/DDBJ databases">
        <title>The Natural Products Discovery Center: Release of the First 8490 Sequenced Strains for Exploring Actinobacteria Biosynthetic Diversity.</title>
        <authorList>
            <person name="Kalkreuter E."/>
            <person name="Kautsar S.A."/>
            <person name="Yang D."/>
            <person name="Bader C.D."/>
            <person name="Teijaro C.N."/>
            <person name="Fluegel L."/>
            <person name="Davis C.M."/>
            <person name="Simpson J.R."/>
            <person name="Lauterbach L."/>
            <person name="Steele A.D."/>
            <person name="Gui C."/>
            <person name="Meng S."/>
            <person name="Li G."/>
            <person name="Viehrig K."/>
            <person name="Ye F."/>
            <person name="Su P."/>
            <person name="Kiefer A.F."/>
            <person name="Nichols A."/>
            <person name="Cepeda A.J."/>
            <person name="Yan W."/>
            <person name="Fan B."/>
            <person name="Jiang Y."/>
            <person name="Adhikari A."/>
            <person name="Zheng C.-J."/>
            <person name="Schuster L."/>
            <person name="Cowan T.M."/>
            <person name="Smanski M.J."/>
            <person name="Chevrette M.G."/>
            <person name="De Carvalho L.P.S."/>
            <person name="Shen B."/>
        </authorList>
    </citation>
    <scope>NUCLEOTIDE SEQUENCE [LARGE SCALE GENOMIC DNA]</scope>
    <source>
        <strain evidence="2 3">NPDC000634</strain>
    </source>
</reference>
<feature type="region of interest" description="Disordered" evidence="1">
    <location>
        <begin position="1"/>
        <end position="22"/>
    </location>
</feature>
<protein>
    <submittedName>
        <fullName evidence="2">Uncharacterized protein</fullName>
    </submittedName>
</protein>
<dbReference type="RefSeq" id="WP_086723302.1">
    <property type="nucleotide sequence ID" value="NZ_MUBM01000026.1"/>
</dbReference>
<accession>A0ABV1VWC4</accession>
<sequence>MTTAPDRLRSRPEASSILPPPPPGVVPYIAGYSREQIITPRLTHGPGPAVGFVDETPHDRDSFGVPWVRPSLLPKARRGEPRFKEVHPFRQRRAMLDQLCQVCARPAVSDLDAPRLYVMHGIGRPVEEGELTASPPVCLPCAAIAVQVCPYLRRHHVAAWVRSTPAWGVIGHVHDPQTLRAFAQDQQVEYGSPAAAWVVAARLVSMLYEVTPMDLEAEFARLGRDRLEEEFSRVAELMAAA</sequence>
<feature type="compositionally biased region" description="Basic and acidic residues" evidence="1">
    <location>
        <begin position="1"/>
        <end position="12"/>
    </location>
</feature>
<evidence type="ECO:0000256" key="1">
    <source>
        <dbReference type="SAM" id="MobiDB-lite"/>
    </source>
</evidence>
<dbReference type="Proteomes" id="UP001458415">
    <property type="component" value="Unassembled WGS sequence"/>
</dbReference>
<comment type="caution">
    <text evidence="2">The sequence shown here is derived from an EMBL/GenBank/DDBJ whole genome shotgun (WGS) entry which is preliminary data.</text>
</comment>
<organism evidence="2 3">
    <name type="scientific">Streptomyces carpinensis</name>
    <dbReference type="NCBI Taxonomy" id="66369"/>
    <lineage>
        <taxon>Bacteria</taxon>
        <taxon>Bacillati</taxon>
        <taxon>Actinomycetota</taxon>
        <taxon>Actinomycetes</taxon>
        <taxon>Kitasatosporales</taxon>
        <taxon>Streptomycetaceae</taxon>
        <taxon>Streptomyces</taxon>
    </lineage>
</organism>